<proteinExistence type="predicted"/>
<dbReference type="SMART" id="SM00465">
    <property type="entry name" value="GIYc"/>
    <property type="match status" value="1"/>
</dbReference>
<dbReference type="InterPro" id="IPR000305">
    <property type="entry name" value="GIY-YIG_endonuc"/>
</dbReference>
<dbReference type="AlphaFoldDB" id="A0A841RS35"/>
<dbReference type="Gene3D" id="3.40.1440.10">
    <property type="entry name" value="GIY-YIG endonuclease"/>
    <property type="match status" value="1"/>
</dbReference>
<name>A0A841RS35_9BACI</name>
<dbReference type="Pfam" id="PF01541">
    <property type="entry name" value="GIY-YIG"/>
    <property type="match status" value="1"/>
</dbReference>
<dbReference type="RefSeq" id="WP_184250242.1">
    <property type="nucleotide sequence ID" value="NZ_BAAACU010000017.1"/>
</dbReference>
<dbReference type="PROSITE" id="PS50164">
    <property type="entry name" value="GIY_YIG"/>
    <property type="match status" value="1"/>
</dbReference>
<evidence type="ECO:0000259" key="1">
    <source>
        <dbReference type="PROSITE" id="PS50164"/>
    </source>
</evidence>
<feature type="domain" description="GIY-YIG" evidence="1">
    <location>
        <begin position="34"/>
        <end position="120"/>
    </location>
</feature>
<dbReference type="EMBL" id="JACHON010000020">
    <property type="protein sequence ID" value="MBB6514015.1"/>
    <property type="molecule type" value="Genomic_DNA"/>
</dbReference>
<organism evidence="2 3">
    <name type="scientific">Gracilibacillus halotolerans</name>
    <dbReference type="NCBI Taxonomy" id="74386"/>
    <lineage>
        <taxon>Bacteria</taxon>
        <taxon>Bacillati</taxon>
        <taxon>Bacillota</taxon>
        <taxon>Bacilli</taxon>
        <taxon>Bacillales</taxon>
        <taxon>Bacillaceae</taxon>
        <taxon>Gracilibacillus</taxon>
    </lineage>
</organism>
<accession>A0A841RS35</accession>
<reference evidence="2 3" key="1">
    <citation type="submission" date="2020-08" db="EMBL/GenBank/DDBJ databases">
        <title>Genomic Encyclopedia of Type Strains, Phase IV (KMG-IV): sequencing the most valuable type-strain genomes for metagenomic binning, comparative biology and taxonomic classification.</title>
        <authorList>
            <person name="Goeker M."/>
        </authorList>
    </citation>
    <scope>NUCLEOTIDE SEQUENCE [LARGE SCALE GENOMIC DNA]</scope>
    <source>
        <strain evidence="2 3">DSM 11805</strain>
    </source>
</reference>
<evidence type="ECO:0000313" key="2">
    <source>
        <dbReference type="EMBL" id="MBB6514015.1"/>
    </source>
</evidence>
<protein>
    <submittedName>
        <fullName evidence="2">Excinuclease UvrABC nuclease subunit</fullName>
    </submittedName>
</protein>
<keyword evidence="3" id="KW-1185">Reference proteome</keyword>
<evidence type="ECO:0000313" key="3">
    <source>
        <dbReference type="Proteomes" id="UP000572212"/>
    </source>
</evidence>
<dbReference type="InterPro" id="IPR035901">
    <property type="entry name" value="GIY-YIG_endonuc_sf"/>
</dbReference>
<comment type="caution">
    <text evidence="2">The sequence shown here is derived from an EMBL/GenBank/DDBJ whole genome shotgun (WGS) entry which is preliminary data.</text>
</comment>
<dbReference type="Proteomes" id="UP000572212">
    <property type="component" value="Unassembled WGS sequence"/>
</dbReference>
<sequence length="127" mass="14370">MGLFKSIVKGAMNVAGGVVKNINSFENVKDRAPNQIGVYIMSLNGKVKYVGRAIEDRPGQSTKGLRKRLQEHWRGAANCKPELFQYRNQITVSLKICQTVAQAKALEARLIRQYDTVQNGWNLRYED</sequence>
<dbReference type="SUPFAM" id="SSF82771">
    <property type="entry name" value="GIY-YIG endonuclease"/>
    <property type="match status" value="1"/>
</dbReference>
<gene>
    <name evidence="2" type="ORF">GGQ92_002836</name>
</gene>